<dbReference type="GO" id="GO:0032259">
    <property type="term" value="P:methylation"/>
    <property type="evidence" value="ECO:0007669"/>
    <property type="project" value="UniProtKB-KW"/>
</dbReference>
<dbReference type="Pfam" id="PF20473">
    <property type="entry name" value="MmeI_Mtase"/>
    <property type="match status" value="1"/>
</dbReference>
<evidence type="ECO:0000259" key="5">
    <source>
        <dbReference type="Pfam" id="PF20464"/>
    </source>
</evidence>
<keyword evidence="2" id="KW-0489">Methyltransferase</keyword>
<feature type="domain" description="MmeI-like DNA-methyltransferase" evidence="8">
    <location>
        <begin position="327"/>
        <end position="590"/>
    </location>
</feature>
<dbReference type="Pfam" id="PF20465">
    <property type="entry name" value="MmeI_hel"/>
    <property type="match status" value="1"/>
</dbReference>
<dbReference type="InterPro" id="IPR046817">
    <property type="entry name" value="MmeI_N"/>
</dbReference>
<feature type="domain" description="MmeI-like target recognition" evidence="7">
    <location>
        <begin position="607"/>
        <end position="677"/>
    </location>
</feature>
<organism evidence="9 10">
    <name type="scientific">Vibrio scophthalmi LMG 19158</name>
    <dbReference type="NCBI Taxonomy" id="870967"/>
    <lineage>
        <taxon>Bacteria</taxon>
        <taxon>Pseudomonadati</taxon>
        <taxon>Pseudomonadota</taxon>
        <taxon>Gammaproteobacteria</taxon>
        <taxon>Vibrionales</taxon>
        <taxon>Vibrionaceae</taxon>
        <taxon>Vibrio</taxon>
    </lineage>
</organism>
<evidence type="ECO:0000313" key="10">
    <source>
        <dbReference type="Proteomes" id="UP000004349"/>
    </source>
</evidence>
<dbReference type="EC" id="2.1.1.72" evidence="1"/>
<dbReference type="Proteomes" id="UP000004349">
    <property type="component" value="Unassembled WGS sequence"/>
</dbReference>
<dbReference type="InterPro" id="IPR046820">
    <property type="entry name" value="MmeI_TRD"/>
</dbReference>
<keyword evidence="3" id="KW-0808">Transferase</keyword>
<dbReference type="Pfam" id="PF20464">
    <property type="entry name" value="MmeI_N"/>
    <property type="match status" value="1"/>
</dbReference>
<dbReference type="InterPro" id="IPR046816">
    <property type="entry name" value="MmeI_Mtase"/>
</dbReference>
<dbReference type="GO" id="GO:0009007">
    <property type="term" value="F:site-specific DNA-methyltransferase (adenine-specific) activity"/>
    <property type="evidence" value="ECO:0007669"/>
    <property type="project" value="UniProtKB-EC"/>
</dbReference>
<comment type="catalytic activity">
    <reaction evidence="4">
        <text>a 2'-deoxyadenosine in DNA + S-adenosyl-L-methionine = an N(6)-methyl-2'-deoxyadenosine in DNA + S-adenosyl-L-homocysteine + H(+)</text>
        <dbReference type="Rhea" id="RHEA:15197"/>
        <dbReference type="Rhea" id="RHEA-COMP:12418"/>
        <dbReference type="Rhea" id="RHEA-COMP:12419"/>
        <dbReference type="ChEBI" id="CHEBI:15378"/>
        <dbReference type="ChEBI" id="CHEBI:57856"/>
        <dbReference type="ChEBI" id="CHEBI:59789"/>
        <dbReference type="ChEBI" id="CHEBI:90615"/>
        <dbReference type="ChEBI" id="CHEBI:90616"/>
        <dbReference type="EC" id="2.1.1.72"/>
    </reaction>
</comment>
<dbReference type="RefSeq" id="WP_005600281.1">
    <property type="nucleotide sequence ID" value="NZ_AFWE01000227.1"/>
</dbReference>
<evidence type="ECO:0000259" key="7">
    <source>
        <dbReference type="Pfam" id="PF20466"/>
    </source>
</evidence>
<dbReference type="AlphaFoldDB" id="F9RVY6"/>
<name>F9RVY6_9VIBR</name>
<reference evidence="9 10" key="1">
    <citation type="journal article" date="2012" name="Int. J. Syst. Evol. Microbiol.">
        <title>Vibrio caribbeanicus sp. nov., isolated from the marine sponge Scleritoderma cyanea.</title>
        <authorList>
            <person name="Hoffmann M."/>
            <person name="Monday S.R."/>
            <person name="Allard M.W."/>
            <person name="Strain E.A."/>
            <person name="Whittaker P."/>
            <person name="Naum M."/>
            <person name="McCarthy P.J."/>
            <person name="Lopez J.V."/>
            <person name="Fischer M."/>
            <person name="Brown E.W."/>
        </authorList>
    </citation>
    <scope>NUCLEOTIDE SEQUENCE [LARGE SCALE GENOMIC DNA]</scope>
    <source>
        <strain evidence="9 10">LMG 19158</strain>
    </source>
</reference>
<dbReference type="Pfam" id="PF20466">
    <property type="entry name" value="MmeI_TRD"/>
    <property type="match status" value="1"/>
</dbReference>
<dbReference type="InterPro" id="IPR029063">
    <property type="entry name" value="SAM-dependent_MTases_sf"/>
</dbReference>
<proteinExistence type="predicted"/>
<dbReference type="InterPro" id="IPR046819">
    <property type="entry name" value="MmeI_hel"/>
</dbReference>
<sequence>MKITYTEVHDNLRQLSTSIKPESYVYDFLNCFGTAKASITRLKKKFSDSDEVISNGQIHFKKASSNLEQELDALSQKKSLKKNKIRFVFVTDFKTVFARDVKADDTIQLKIEELHDEFEFFLPLAGMERASLATESVADAKAAEKMAKLFDLLKVENAIETEEQIHAMNVFLSRVLFCFFAEDTGIFAKDQFTKTLGSLSHDDGSNVHTVMEELFSVLDTTNRENCSNNFKSFPYVNGGLFAEAISIPHFNTRSRRALIECGSLDWSAINPDIFGSMIQAVMDVKKRSEMGMHYTSVQNIMKVLSPLFLDKLTEEYLKILDTDVKDETKVKNLKALCARLSKIKIGDMACGSGNFLIIAYKELRQLEMKILKAIRHLEGADDQMNLMLGAPQCGISLGQFYGIEYDDFACSIAILSLWLVEHQMNQQFNEEFGASEATLPLKSFNNIIHGNALRIDWNTVMPNEGEVYIVGNPPFLGSSMQEKTHKDDMKLVFSSSFKNYKKLDYVSCWFKIATEYIRNSKAEFALIATNSICQGDHIGLLWKNILDDSNEIGFAHTSFIWSNYAKNKAAVYCVIVSIRNKQNTTKKLFDNGVMLQTKNINAYLADADNIIVEKESTPLSPYLPPIDYGSKAADGGFLVLSTEEKDELLSSHPEANSFVKKYLGSAELINGKIRWCI</sequence>
<feature type="non-terminal residue" evidence="9">
    <location>
        <position position="677"/>
    </location>
</feature>
<accession>F9RVY6</accession>
<dbReference type="PANTHER" id="PTHR33841">
    <property type="entry name" value="DNA METHYLTRANSFERASE YEEA-RELATED"/>
    <property type="match status" value="1"/>
</dbReference>
<evidence type="ECO:0000256" key="1">
    <source>
        <dbReference type="ARBA" id="ARBA00011900"/>
    </source>
</evidence>
<dbReference type="eggNOG" id="COG1002">
    <property type="taxonomic scope" value="Bacteria"/>
</dbReference>
<dbReference type="Gene3D" id="3.40.50.150">
    <property type="entry name" value="Vaccinia Virus protein VP39"/>
    <property type="match status" value="1"/>
</dbReference>
<evidence type="ECO:0000256" key="3">
    <source>
        <dbReference type="ARBA" id="ARBA00022679"/>
    </source>
</evidence>
<evidence type="ECO:0000259" key="8">
    <source>
        <dbReference type="Pfam" id="PF20473"/>
    </source>
</evidence>
<feature type="domain" description="MmeI-like helicase spacer" evidence="6">
    <location>
        <begin position="166"/>
        <end position="241"/>
    </location>
</feature>
<feature type="domain" description="MmeI-like N-terminal" evidence="5">
    <location>
        <begin position="23"/>
        <end position="154"/>
    </location>
</feature>
<gene>
    <name evidence="9" type="ORF">VIS19158_03776</name>
</gene>
<dbReference type="InterPro" id="IPR050953">
    <property type="entry name" value="N4_N6_ade-DNA_methylase"/>
</dbReference>
<evidence type="ECO:0000256" key="2">
    <source>
        <dbReference type="ARBA" id="ARBA00022603"/>
    </source>
</evidence>
<dbReference type="EMBL" id="AFWE01000227">
    <property type="protein sequence ID" value="EGU29189.1"/>
    <property type="molecule type" value="Genomic_DNA"/>
</dbReference>
<evidence type="ECO:0000313" key="9">
    <source>
        <dbReference type="EMBL" id="EGU29189.1"/>
    </source>
</evidence>
<protein>
    <recommendedName>
        <fullName evidence="1">site-specific DNA-methyltransferase (adenine-specific)</fullName>
        <ecNumber evidence="1">2.1.1.72</ecNumber>
    </recommendedName>
</protein>
<comment type="caution">
    <text evidence="9">The sequence shown here is derived from an EMBL/GenBank/DDBJ whole genome shotgun (WGS) entry which is preliminary data.</text>
</comment>
<evidence type="ECO:0000259" key="6">
    <source>
        <dbReference type="Pfam" id="PF20465"/>
    </source>
</evidence>
<evidence type="ECO:0000256" key="4">
    <source>
        <dbReference type="ARBA" id="ARBA00047942"/>
    </source>
</evidence>
<dbReference type="SUPFAM" id="SSF53335">
    <property type="entry name" value="S-adenosyl-L-methionine-dependent methyltransferases"/>
    <property type="match status" value="1"/>
</dbReference>
<dbReference type="PANTHER" id="PTHR33841:SF1">
    <property type="entry name" value="DNA METHYLTRANSFERASE A"/>
    <property type="match status" value="1"/>
</dbReference>